<dbReference type="PROSITE" id="PS51257">
    <property type="entry name" value="PROKAR_LIPOPROTEIN"/>
    <property type="match status" value="1"/>
</dbReference>
<dbReference type="SMART" id="SM01079">
    <property type="entry name" value="CHASE"/>
    <property type="match status" value="1"/>
</dbReference>
<feature type="domain" description="Response regulatory" evidence="18">
    <location>
        <begin position="1287"/>
        <end position="1406"/>
    </location>
</feature>
<evidence type="ECO:0000259" key="21">
    <source>
        <dbReference type="PROSITE" id="PS50839"/>
    </source>
</evidence>
<keyword evidence="24" id="KW-1185">Reference proteome</keyword>
<dbReference type="Gene3D" id="3.40.50.2300">
    <property type="match status" value="2"/>
</dbReference>
<evidence type="ECO:0000256" key="11">
    <source>
        <dbReference type="ARBA" id="ARBA00023136"/>
    </source>
</evidence>
<dbReference type="InterPro" id="IPR011006">
    <property type="entry name" value="CheY-like_superfamily"/>
</dbReference>
<dbReference type="SUPFAM" id="SSF47384">
    <property type="entry name" value="Homodimeric domain of signal transducing histidine kinase"/>
    <property type="match status" value="1"/>
</dbReference>
<dbReference type="NCBIfam" id="TIGR00229">
    <property type="entry name" value="sensory_box"/>
    <property type="match status" value="2"/>
</dbReference>
<feature type="domain" description="PAC" evidence="20">
    <location>
        <begin position="436"/>
        <end position="488"/>
    </location>
</feature>
<dbReference type="Gene3D" id="1.20.120.160">
    <property type="entry name" value="HPT domain"/>
    <property type="match status" value="1"/>
</dbReference>
<dbReference type="Pfam" id="PF02518">
    <property type="entry name" value="HATPase_c"/>
    <property type="match status" value="1"/>
</dbReference>
<keyword evidence="10" id="KW-0902">Two-component regulatory system</keyword>
<feature type="coiled-coil region" evidence="14">
    <location>
        <begin position="869"/>
        <end position="899"/>
    </location>
</feature>
<feature type="modified residue" description="4-aspartylphosphate" evidence="13">
    <location>
        <position position="1200"/>
    </location>
</feature>
<evidence type="ECO:0000256" key="8">
    <source>
        <dbReference type="ARBA" id="ARBA00022840"/>
    </source>
</evidence>
<evidence type="ECO:0000256" key="5">
    <source>
        <dbReference type="ARBA" id="ARBA00022553"/>
    </source>
</evidence>
<feature type="domain" description="Histidine kinase" evidence="17">
    <location>
        <begin position="906"/>
        <end position="1128"/>
    </location>
</feature>
<feature type="transmembrane region" description="Helical" evidence="16">
    <location>
        <begin position="12"/>
        <end position="31"/>
    </location>
</feature>
<dbReference type="Pfam" id="PF00512">
    <property type="entry name" value="HisKA"/>
    <property type="match status" value="1"/>
</dbReference>
<dbReference type="InterPro" id="IPR013656">
    <property type="entry name" value="PAS_4"/>
</dbReference>
<comment type="caution">
    <text evidence="23">The sequence shown here is derived from an EMBL/GenBank/DDBJ whole genome shotgun (WGS) entry which is preliminary data.</text>
</comment>
<dbReference type="InterPro" id="IPR036641">
    <property type="entry name" value="HPT_dom_sf"/>
</dbReference>
<dbReference type="SUPFAM" id="SSF55874">
    <property type="entry name" value="ATPase domain of HSP90 chaperone/DNA topoisomerase II/histidine kinase"/>
    <property type="match status" value="1"/>
</dbReference>
<dbReference type="InterPro" id="IPR004358">
    <property type="entry name" value="Sig_transdc_His_kin-like_C"/>
</dbReference>
<dbReference type="EMBL" id="JBBKTW010000014">
    <property type="protein sequence ID" value="MEN2991792.1"/>
    <property type="molecule type" value="Genomic_DNA"/>
</dbReference>
<keyword evidence="6 16" id="KW-0812">Transmembrane</keyword>
<evidence type="ECO:0000256" key="16">
    <source>
        <dbReference type="SAM" id="Phobius"/>
    </source>
</evidence>
<feature type="domain" description="Response regulatory" evidence="18">
    <location>
        <begin position="1146"/>
        <end position="1263"/>
    </location>
</feature>
<dbReference type="InterPro" id="IPR001789">
    <property type="entry name" value="Sig_transdc_resp-reg_receiver"/>
</dbReference>
<dbReference type="SMART" id="SM00086">
    <property type="entry name" value="PAC"/>
    <property type="match status" value="2"/>
</dbReference>
<dbReference type="RefSeq" id="WP_345938657.1">
    <property type="nucleotide sequence ID" value="NZ_JBBKTW010000014.1"/>
</dbReference>
<evidence type="ECO:0000256" key="9">
    <source>
        <dbReference type="ARBA" id="ARBA00022989"/>
    </source>
</evidence>
<dbReference type="Gene3D" id="3.30.565.10">
    <property type="entry name" value="Histidine kinase-like ATPase, C-terminal domain"/>
    <property type="match status" value="1"/>
</dbReference>
<sequence>MSVLRCRSDVMIPVIVLILGIIGACATLWTVDHRNRMLFSDRLDTMVATVGKALSDRIGLYEYGLRGARGAIVAVGGDDVGLGHFRRYAATRDPATEFPGALGFGFIRRVQPEDEAAFIATKHAEGRPGFRVRQLTPHDDERFIIEYIEPEAPNASAVGLDIGSERDRREAATAAIASGAATLTAPITLVQADGQPERGFLLLLPVYEPGQATETEDQRRAAAIGWSYAPLIIDDVLHDLDYLDQGIALRLRDVTGGAESAAFYETPSFAEAVDPRWRGLSLPLFGRTWQVDLRPLPSFVARLNLTPPWLMAGGVALLGALLSGVLYLHLANVRRRQTAGDEALKLADLLEREVAQRTRELRHRERRFKALTELSSDWYWEADEQGRFTAMSPGVRLIGLDPDELIGKSRREIADDPTDQGFDDYERLLKARQPFRDFAYTLRDRDGRVHHIKVSGEPYIDEDGVFRGFGGSGRDVTAETEARAELASREAVLAAVFDTVDQGIAAFDPEMRLLAWNSRIEALTDLPDGFLTQGQHLTDVVRFKATRGDYGPGDPDALVRSQAEILNFNTPHKVERIRPDGRILDVRGKPMARGGFVTVYTDVTEARRREVDTIEARDTLARIMNSAMDGIMAFHAWRDDDGRIIDFRFAQVNRAAETMVGRRADDLIDRRMLEMLPGNREDGLFDRYVAVVETDTPIMFEHRYAHDGIDSWLRIQAVPNGDGFVVTFSDISDAKMRELMLRESEAHLQAIVNTIGVGVIVVDEAGHIVVANPVAATLLGWPGDEMIGMNVRRFLSGAGAGEDKPLATYLPAGDGVSTSTIRAVHRDGADFPAELTIGEFNVRHGRMFVVALADLTERDQALTDLRYVNEQLGTQAEDLVRLAEELEVAKTAAEGANRAKSDFLANMSHEIRTPMNGVMGMTQILLSTELSSEQRGYAETVRESADALLGIIDDILDVSKLEAGRVELETVAFSLDDLTDGIAAILGPKATEKGIDLVCLVDQTASGTWMGDPTRIRQILLNLAGNAVKFTGTGFVSINVTDAGEAEGDARMLRFLVEDSGIGLTRAQQARLFTKFSQADATITRRFGGTGLGLAICRELVDLMGGRIKIRSSEGNGSTFEVDLPMVRAAQSLPAQATEAGLRGLKALVIDDIAINRRVLIHHLENFGLTAIEAASAGEGLQALESASRAGQPVDVVITDLGMQGMDGLALGSWVRAHARFSSIKLILATSFTVSPRDTDIFDAVLNKPLRRRPLLDALIRGFAFDDRPDAGAAAQPDDLPARDARRILLVEDNSTNQAVATVLLEKAGYLVTAVADGAQAVAACADQPFDAVFMDIQMPVMDGLTATRQIRAAEAGGGRAHVPIIAMTANVMVGMREEYIAAGMDDYISKPFRAEDLRQSAQTWSTRRTAHAGGRTAATEPDPAASPIEPIFDPEPLGYLQDVVSPEKFKELVDSFLTVGRENLAQIAAARTGGDMEELGRVGHIVISTAGNCGLHRLSATARRLQNATGAGDQNAARAIADEIVATGPAAWDALAAHFRAK</sequence>
<feature type="modified residue" description="4-aspartylphosphate" evidence="13">
    <location>
        <position position="1336"/>
    </location>
</feature>
<feature type="transmembrane region" description="Helical" evidence="16">
    <location>
        <begin position="309"/>
        <end position="330"/>
    </location>
</feature>
<dbReference type="CDD" id="cd16922">
    <property type="entry name" value="HATPase_EvgS-ArcB-TorS-like"/>
    <property type="match status" value="1"/>
</dbReference>
<evidence type="ECO:0000259" key="19">
    <source>
        <dbReference type="PROSITE" id="PS50112"/>
    </source>
</evidence>
<keyword evidence="8" id="KW-0067">ATP-binding</keyword>
<dbReference type="PRINTS" id="PR00344">
    <property type="entry name" value="BCTRLSENSOR"/>
</dbReference>
<comment type="subcellular location">
    <subcellularLocation>
        <location evidence="2">Cell membrane</location>
        <topology evidence="2">Multi-pass membrane protein</topology>
    </subcellularLocation>
</comment>
<evidence type="ECO:0000256" key="12">
    <source>
        <dbReference type="PROSITE-ProRule" id="PRU00110"/>
    </source>
</evidence>
<keyword evidence="11 16" id="KW-0472">Membrane</keyword>
<keyword evidence="4" id="KW-1003">Cell membrane</keyword>
<dbReference type="Gene3D" id="3.30.450.20">
    <property type="entry name" value="PAS domain"/>
    <property type="match status" value="4"/>
</dbReference>
<dbReference type="SUPFAM" id="SSF55785">
    <property type="entry name" value="PYP-like sensor domain (PAS domain)"/>
    <property type="match status" value="4"/>
</dbReference>
<dbReference type="PROSITE" id="PS50109">
    <property type="entry name" value="HIS_KIN"/>
    <property type="match status" value="1"/>
</dbReference>
<dbReference type="Gene3D" id="1.10.287.130">
    <property type="match status" value="1"/>
</dbReference>
<protein>
    <recommendedName>
        <fullName evidence="3">histidine kinase</fullName>
        <ecNumber evidence="3">2.7.13.3</ecNumber>
    </recommendedName>
</protein>
<dbReference type="InterPro" id="IPR005467">
    <property type="entry name" value="His_kinase_dom"/>
</dbReference>
<dbReference type="CDD" id="cd00130">
    <property type="entry name" value="PAS"/>
    <property type="match status" value="3"/>
</dbReference>
<dbReference type="PROSITE" id="PS50894">
    <property type="entry name" value="HPT"/>
    <property type="match status" value="1"/>
</dbReference>
<name>A0ABU9YSJ3_9PROT</name>
<dbReference type="Pfam" id="PF00989">
    <property type="entry name" value="PAS"/>
    <property type="match status" value="2"/>
</dbReference>
<gene>
    <name evidence="23" type="ORF">WG926_26005</name>
</gene>
<dbReference type="InterPro" id="IPR008207">
    <property type="entry name" value="Sig_transdc_His_kin_Hpt_dom"/>
</dbReference>
<dbReference type="SUPFAM" id="SSF47226">
    <property type="entry name" value="Histidine-containing phosphotransfer domain, HPT domain"/>
    <property type="match status" value="1"/>
</dbReference>
<feature type="domain" description="PAS" evidence="19">
    <location>
        <begin position="744"/>
        <end position="790"/>
    </location>
</feature>
<feature type="domain" description="HPt" evidence="22">
    <location>
        <begin position="1446"/>
        <end position="1543"/>
    </location>
</feature>
<accession>A0ABU9YSJ3</accession>
<feature type="domain" description="CHASE" evidence="21">
    <location>
        <begin position="85"/>
        <end position="243"/>
    </location>
</feature>
<dbReference type="PROSITE" id="PS50112">
    <property type="entry name" value="PAS"/>
    <property type="match status" value="1"/>
</dbReference>
<evidence type="ECO:0000256" key="4">
    <source>
        <dbReference type="ARBA" id="ARBA00022475"/>
    </source>
</evidence>
<dbReference type="SMART" id="SM00448">
    <property type="entry name" value="REC"/>
    <property type="match status" value="2"/>
</dbReference>
<keyword evidence="9 16" id="KW-1133">Transmembrane helix</keyword>
<dbReference type="Pfam" id="PF01627">
    <property type="entry name" value="Hpt"/>
    <property type="match status" value="1"/>
</dbReference>
<dbReference type="InterPro" id="IPR003661">
    <property type="entry name" value="HisK_dim/P_dom"/>
</dbReference>
<dbReference type="Proteomes" id="UP001413721">
    <property type="component" value="Unassembled WGS sequence"/>
</dbReference>
<evidence type="ECO:0000256" key="10">
    <source>
        <dbReference type="ARBA" id="ARBA00023012"/>
    </source>
</evidence>
<evidence type="ECO:0000259" key="17">
    <source>
        <dbReference type="PROSITE" id="PS50109"/>
    </source>
</evidence>
<feature type="region of interest" description="Disordered" evidence="15">
    <location>
        <begin position="1400"/>
        <end position="1427"/>
    </location>
</feature>
<keyword evidence="14" id="KW-0175">Coiled coil</keyword>
<dbReference type="PANTHER" id="PTHR45339">
    <property type="entry name" value="HYBRID SIGNAL TRANSDUCTION HISTIDINE KINASE J"/>
    <property type="match status" value="1"/>
</dbReference>
<evidence type="ECO:0000256" key="14">
    <source>
        <dbReference type="SAM" id="Coils"/>
    </source>
</evidence>
<dbReference type="Pfam" id="PF03924">
    <property type="entry name" value="CHASE"/>
    <property type="match status" value="1"/>
</dbReference>
<dbReference type="InterPro" id="IPR006189">
    <property type="entry name" value="CHASE_dom"/>
</dbReference>
<dbReference type="InterPro" id="IPR000700">
    <property type="entry name" value="PAS-assoc_C"/>
</dbReference>
<dbReference type="PROSITE" id="PS50110">
    <property type="entry name" value="RESPONSE_REGULATORY"/>
    <property type="match status" value="2"/>
</dbReference>
<evidence type="ECO:0000313" key="24">
    <source>
        <dbReference type="Proteomes" id="UP001413721"/>
    </source>
</evidence>
<dbReference type="Pfam" id="PF08448">
    <property type="entry name" value="PAS_4"/>
    <property type="match status" value="1"/>
</dbReference>
<dbReference type="Pfam" id="PF00072">
    <property type="entry name" value="Response_reg"/>
    <property type="match status" value="2"/>
</dbReference>
<dbReference type="SMART" id="SM00387">
    <property type="entry name" value="HATPase_c"/>
    <property type="match status" value="1"/>
</dbReference>
<evidence type="ECO:0000313" key="23">
    <source>
        <dbReference type="EMBL" id="MEN2991792.1"/>
    </source>
</evidence>
<evidence type="ECO:0000256" key="3">
    <source>
        <dbReference type="ARBA" id="ARBA00012438"/>
    </source>
</evidence>
<evidence type="ECO:0000256" key="13">
    <source>
        <dbReference type="PROSITE-ProRule" id="PRU00169"/>
    </source>
</evidence>
<dbReference type="PROSITE" id="PS50839">
    <property type="entry name" value="CHASE"/>
    <property type="match status" value="1"/>
</dbReference>
<dbReference type="Gene3D" id="3.30.450.350">
    <property type="entry name" value="CHASE domain"/>
    <property type="match status" value="1"/>
</dbReference>
<dbReference type="InterPro" id="IPR035965">
    <property type="entry name" value="PAS-like_dom_sf"/>
</dbReference>
<evidence type="ECO:0000256" key="1">
    <source>
        <dbReference type="ARBA" id="ARBA00000085"/>
    </source>
</evidence>
<dbReference type="InterPro" id="IPR003594">
    <property type="entry name" value="HATPase_dom"/>
</dbReference>
<proteinExistence type="predicted"/>
<dbReference type="SMART" id="SM00388">
    <property type="entry name" value="HisKA"/>
    <property type="match status" value="1"/>
</dbReference>
<dbReference type="SUPFAM" id="SSF52172">
    <property type="entry name" value="CheY-like"/>
    <property type="match status" value="2"/>
</dbReference>
<dbReference type="InterPro" id="IPR036890">
    <property type="entry name" value="HATPase_C_sf"/>
</dbReference>
<evidence type="ECO:0000259" key="18">
    <source>
        <dbReference type="PROSITE" id="PS50110"/>
    </source>
</evidence>
<dbReference type="Pfam" id="PF12860">
    <property type="entry name" value="PAS_7"/>
    <property type="match status" value="1"/>
</dbReference>
<reference evidence="23 24" key="1">
    <citation type="submission" date="2024-03" db="EMBL/GenBank/DDBJ databases">
        <title>High-quality draft genome sequencing of Tistrella sp. BH-R2-4.</title>
        <authorList>
            <person name="Dong C."/>
        </authorList>
    </citation>
    <scope>NUCLEOTIDE SEQUENCE [LARGE SCALE GENOMIC DNA]</scope>
    <source>
        <strain evidence="23 24">BH-R2-4</strain>
    </source>
</reference>
<dbReference type="PROSITE" id="PS50113">
    <property type="entry name" value="PAC"/>
    <property type="match status" value="1"/>
</dbReference>
<evidence type="ECO:0000256" key="7">
    <source>
        <dbReference type="ARBA" id="ARBA00022741"/>
    </source>
</evidence>
<evidence type="ECO:0000259" key="22">
    <source>
        <dbReference type="PROSITE" id="PS50894"/>
    </source>
</evidence>
<keyword evidence="7" id="KW-0547">Nucleotide-binding</keyword>
<dbReference type="InterPro" id="IPR013767">
    <property type="entry name" value="PAS_fold"/>
</dbReference>
<evidence type="ECO:0000256" key="15">
    <source>
        <dbReference type="SAM" id="MobiDB-lite"/>
    </source>
</evidence>
<dbReference type="InterPro" id="IPR000014">
    <property type="entry name" value="PAS"/>
</dbReference>
<dbReference type="SMART" id="SM00091">
    <property type="entry name" value="PAS"/>
    <property type="match status" value="4"/>
</dbReference>
<evidence type="ECO:0000256" key="6">
    <source>
        <dbReference type="ARBA" id="ARBA00022692"/>
    </source>
</evidence>
<evidence type="ECO:0000256" key="2">
    <source>
        <dbReference type="ARBA" id="ARBA00004651"/>
    </source>
</evidence>
<feature type="modified residue" description="Phosphohistidine" evidence="12">
    <location>
        <position position="1485"/>
    </location>
</feature>
<dbReference type="InterPro" id="IPR001610">
    <property type="entry name" value="PAC"/>
</dbReference>
<dbReference type="CDD" id="cd00082">
    <property type="entry name" value="HisKA"/>
    <property type="match status" value="1"/>
</dbReference>
<comment type="catalytic activity">
    <reaction evidence="1">
        <text>ATP + protein L-histidine = ADP + protein N-phospho-L-histidine.</text>
        <dbReference type="EC" id="2.7.13.3"/>
    </reaction>
</comment>
<dbReference type="InterPro" id="IPR036097">
    <property type="entry name" value="HisK_dim/P_sf"/>
</dbReference>
<dbReference type="InterPro" id="IPR042240">
    <property type="entry name" value="CHASE_sf"/>
</dbReference>
<dbReference type="CDD" id="cd17546">
    <property type="entry name" value="REC_hyHK_CKI1_RcsC-like"/>
    <property type="match status" value="1"/>
</dbReference>
<dbReference type="PANTHER" id="PTHR45339:SF1">
    <property type="entry name" value="HYBRID SIGNAL TRANSDUCTION HISTIDINE KINASE J"/>
    <property type="match status" value="1"/>
</dbReference>
<evidence type="ECO:0000259" key="20">
    <source>
        <dbReference type="PROSITE" id="PS50113"/>
    </source>
</evidence>
<dbReference type="EC" id="2.7.13.3" evidence="3"/>
<keyword evidence="5 13" id="KW-0597">Phosphoprotein</keyword>
<organism evidence="23 24">
    <name type="scientific">Tistrella arctica</name>
    <dbReference type="NCBI Taxonomy" id="3133430"/>
    <lineage>
        <taxon>Bacteria</taxon>
        <taxon>Pseudomonadati</taxon>
        <taxon>Pseudomonadota</taxon>
        <taxon>Alphaproteobacteria</taxon>
        <taxon>Geminicoccales</taxon>
        <taxon>Geminicoccaceae</taxon>
        <taxon>Tistrella</taxon>
    </lineage>
</organism>